<feature type="domain" description="CBM6" evidence="1">
    <location>
        <begin position="717"/>
        <end position="804"/>
    </location>
</feature>
<dbReference type="Gene3D" id="2.60.120.260">
    <property type="entry name" value="Galactose-binding domain-like"/>
    <property type="match status" value="1"/>
</dbReference>
<reference evidence="3 4" key="1">
    <citation type="submission" date="2024-09" db="EMBL/GenBank/DDBJ databases">
        <authorList>
            <person name="Sun Q."/>
            <person name="Mori K."/>
        </authorList>
    </citation>
    <scope>NUCLEOTIDE SEQUENCE [LARGE SCALE GENOMIC DNA]</scope>
    <source>
        <strain evidence="3 4">JCM 12520</strain>
    </source>
</reference>
<dbReference type="Pfam" id="PF03422">
    <property type="entry name" value="CBM_6"/>
    <property type="match status" value="1"/>
</dbReference>
<dbReference type="EMBL" id="JBHMAG010000004">
    <property type="protein sequence ID" value="MFB9750931.1"/>
    <property type="molecule type" value="Genomic_DNA"/>
</dbReference>
<evidence type="ECO:0000313" key="3">
    <source>
        <dbReference type="EMBL" id="MFB9750931.1"/>
    </source>
</evidence>
<name>A0ABV5VRM7_9BACL</name>
<dbReference type="Proteomes" id="UP001589619">
    <property type="component" value="Unassembled WGS sequence"/>
</dbReference>
<dbReference type="Pfam" id="PF13229">
    <property type="entry name" value="Beta_helix"/>
    <property type="match status" value="1"/>
</dbReference>
<proteinExistence type="predicted"/>
<organism evidence="3 4">
    <name type="scientific">Paenibacillus hodogayensis</name>
    <dbReference type="NCBI Taxonomy" id="279208"/>
    <lineage>
        <taxon>Bacteria</taxon>
        <taxon>Bacillati</taxon>
        <taxon>Bacillota</taxon>
        <taxon>Bacilli</taxon>
        <taxon>Bacillales</taxon>
        <taxon>Paenibacillaceae</taxon>
        <taxon>Paenibacillus</taxon>
    </lineage>
</organism>
<accession>A0ABV5VRM7</accession>
<dbReference type="Gene3D" id="2.160.20.10">
    <property type="entry name" value="Single-stranded right-handed beta-helix, Pectin lyase-like"/>
    <property type="match status" value="2"/>
</dbReference>
<dbReference type="InterPro" id="IPR012334">
    <property type="entry name" value="Pectin_lyas_fold"/>
</dbReference>
<dbReference type="SUPFAM" id="SSF51126">
    <property type="entry name" value="Pectin lyase-like"/>
    <property type="match status" value="1"/>
</dbReference>
<dbReference type="InterPro" id="IPR008979">
    <property type="entry name" value="Galactose-bd-like_sf"/>
</dbReference>
<sequence length="898" mass="99888">MVETQGNVYYVAVNGDDRNDGRSEQSPFRTIGRAAETLKAGDVCYIREGVYRETVVPGNSGRDGAPIRFEAYRQERVVVSGCDEIKEWAHHEGNVYKASLAWELVDGGDNLVFFDGELGMEAQWPNMSDRLDKTQYATVDSATNDYTGNTLFDADLQAFPDGYWDGAMVACVNGVSYFMSTAKVNRFQDGTLHHDQWINSAEHYHTEPGNLYFITRTLRALDSEKEWYYDPRERLLYVIVPGGGHPAGRTVEAKRRDYAFDLSGKQHIHIAGIHCRGASITTKAASHCQIRGGSIYGMDRSFGWRQTIYGRTNGVELGGSDNVLRDCEISHFEGIGVQLSGERNTVVNCFIHDGNFEASYASMIWLTGFGHRVSRCTISRSGRTAISGVFARSVIEYCDISFANALTKDSGMIYLFNHDFDSTHIHHNWLHDNLSDHLSFGFYMDAWTSGVSFYRNVVWNIPDRGMVLNRPLQRTLIYNNTFYRRGIADSTIFYFDDMYGTHMANNLFAAGEIRKWGNHSVVSHNRFDEDPRFENAEQGDFRLRPESPAIGKGIPIEGITDGFLGEAPDVGAYEQGGESWVPGHDFDRSQEAGEGFAVLDHETRIRNGGFETGDLAHWSVASGSPATVFECGWDYSRNGSYPAVVRSNKYAAVLQPGDRIEQRAEGLKPNTSYIAYAAIRSSGEYRLAVEHSDSRSTGSWEQGPDGGRAIYRDVPYIGPAKKGEWLKFAGVDFGLKGKYDNVSIGLNKVVGPVSIECRLDHPDGPLIGAITQQTNYDSTWRHFTAPIGFVEGMHDVYLKFVGEGRCLIHNVLFHHATRAGSARMSVSGHGEAEAKLLVSRWNWESTMSELHFTTGPEATSATVAIENGTAAELQGYSIYVDDCGLWAKPEQGGGEWKG</sequence>
<evidence type="ECO:0000313" key="4">
    <source>
        <dbReference type="Proteomes" id="UP001589619"/>
    </source>
</evidence>
<feature type="domain" description="Right handed beta helix" evidence="2">
    <location>
        <begin position="286"/>
        <end position="433"/>
    </location>
</feature>
<comment type="caution">
    <text evidence="3">The sequence shown here is derived from an EMBL/GenBank/DDBJ whole genome shotgun (WGS) entry which is preliminary data.</text>
</comment>
<dbReference type="CDD" id="cd04084">
    <property type="entry name" value="CBM6_xylanase-like"/>
    <property type="match status" value="1"/>
</dbReference>
<dbReference type="InterPro" id="IPR011050">
    <property type="entry name" value="Pectin_lyase_fold/virulence"/>
</dbReference>
<dbReference type="RefSeq" id="WP_344905422.1">
    <property type="nucleotide sequence ID" value="NZ_BAAAYO010000002.1"/>
</dbReference>
<dbReference type="PANTHER" id="PTHR36453:SF1">
    <property type="entry name" value="RIGHT HANDED BETA HELIX DOMAIN-CONTAINING PROTEIN"/>
    <property type="match status" value="1"/>
</dbReference>
<protein>
    <submittedName>
        <fullName evidence="3">Right-handed parallel beta-helix repeat-containing protein</fullName>
    </submittedName>
</protein>
<evidence type="ECO:0000259" key="2">
    <source>
        <dbReference type="Pfam" id="PF13229"/>
    </source>
</evidence>
<keyword evidence="4" id="KW-1185">Reference proteome</keyword>
<dbReference type="PANTHER" id="PTHR36453">
    <property type="entry name" value="SECRETED PROTEIN-RELATED"/>
    <property type="match status" value="1"/>
</dbReference>
<dbReference type="InterPro" id="IPR005084">
    <property type="entry name" value="CBM6"/>
</dbReference>
<gene>
    <name evidence="3" type="ORF">ACFFNY_05015</name>
</gene>
<dbReference type="SUPFAM" id="SSF49785">
    <property type="entry name" value="Galactose-binding domain-like"/>
    <property type="match status" value="1"/>
</dbReference>
<evidence type="ECO:0000259" key="1">
    <source>
        <dbReference type="Pfam" id="PF03422"/>
    </source>
</evidence>
<dbReference type="InterPro" id="IPR039448">
    <property type="entry name" value="Beta_helix"/>
</dbReference>